<feature type="transmembrane region" description="Helical" evidence="8">
    <location>
        <begin position="175"/>
        <end position="194"/>
    </location>
</feature>
<evidence type="ECO:0000256" key="4">
    <source>
        <dbReference type="ARBA" id="ARBA00022679"/>
    </source>
</evidence>
<keyword evidence="2" id="KW-1003">Cell membrane</keyword>
<evidence type="ECO:0000256" key="1">
    <source>
        <dbReference type="ARBA" id="ARBA00004651"/>
    </source>
</evidence>
<evidence type="ECO:0000313" key="11">
    <source>
        <dbReference type="Proteomes" id="UP000199531"/>
    </source>
</evidence>
<feature type="transmembrane region" description="Helical" evidence="8">
    <location>
        <begin position="87"/>
        <end position="105"/>
    </location>
</feature>
<organism evidence="10 11">
    <name type="scientific">Brachymonas denitrificans DSM 15123</name>
    <dbReference type="NCBI Taxonomy" id="1121117"/>
    <lineage>
        <taxon>Bacteria</taxon>
        <taxon>Pseudomonadati</taxon>
        <taxon>Pseudomonadota</taxon>
        <taxon>Betaproteobacteria</taxon>
        <taxon>Burkholderiales</taxon>
        <taxon>Comamonadaceae</taxon>
        <taxon>Brachymonas</taxon>
    </lineage>
</organism>
<feature type="transmembrane region" description="Helical" evidence="8">
    <location>
        <begin position="111"/>
        <end position="131"/>
    </location>
</feature>
<reference evidence="10 11" key="1">
    <citation type="submission" date="2016-10" db="EMBL/GenBank/DDBJ databases">
        <authorList>
            <person name="de Groot N.N."/>
        </authorList>
    </citation>
    <scope>NUCLEOTIDE SEQUENCE [LARGE SCALE GENOMIC DNA]</scope>
    <source>
        <strain evidence="10 11">DSM 15123</strain>
    </source>
</reference>
<proteinExistence type="predicted"/>
<evidence type="ECO:0000256" key="2">
    <source>
        <dbReference type="ARBA" id="ARBA00022475"/>
    </source>
</evidence>
<comment type="subcellular location">
    <subcellularLocation>
        <location evidence="1">Cell membrane</location>
        <topology evidence="1">Multi-pass membrane protein</topology>
    </subcellularLocation>
</comment>
<dbReference type="GO" id="GO:0009103">
    <property type="term" value="P:lipopolysaccharide biosynthetic process"/>
    <property type="evidence" value="ECO:0007669"/>
    <property type="project" value="UniProtKB-ARBA"/>
</dbReference>
<evidence type="ECO:0000256" key="3">
    <source>
        <dbReference type="ARBA" id="ARBA00022676"/>
    </source>
</evidence>
<dbReference type="GO" id="GO:0005886">
    <property type="term" value="C:plasma membrane"/>
    <property type="evidence" value="ECO:0007669"/>
    <property type="project" value="UniProtKB-SubCell"/>
</dbReference>
<keyword evidence="5 8" id="KW-0812">Transmembrane</keyword>
<dbReference type="Pfam" id="PF13231">
    <property type="entry name" value="PMT_2"/>
    <property type="match status" value="1"/>
</dbReference>
<evidence type="ECO:0000256" key="6">
    <source>
        <dbReference type="ARBA" id="ARBA00022989"/>
    </source>
</evidence>
<feature type="transmembrane region" description="Helical" evidence="8">
    <location>
        <begin position="313"/>
        <end position="334"/>
    </location>
</feature>
<keyword evidence="7 8" id="KW-0472">Membrane</keyword>
<gene>
    <name evidence="10" type="ORF">SAMN02745977_01998</name>
</gene>
<dbReference type="Proteomes" id="UP000199531">
    <property type="component" value="Unassembled WGS sequence"/>
</dbReference>
<name>A0A1H8J8P3_9BURK</name>
<feature type="transmembrane region" description="Helical" evidence="8">
    <location>
        <begin position="370"/>
        <end position="393"/>
    </location>
</feature>
<feature type="transmembrane region" description="Helical" evidence="8">
    <location>
        <begin position="261"/>
        <end position="279"/>
    </location>
</feature>
<feature type="transmembrane region" description="Helical" evidence="8">
    <location>
        <begin position="21"/>
        <end position="42"/>
    </location>
</feature>
<dbReference type="GO" id="GO:0016763">
    <property type="term" value="F:pentosyltransferase activity"/>
    <property type="evidence" value="ECO:0007669"/>
    <property type="project" value="TreeGrafter"/>
</dbReference>
<evidence type="ECO:0000256" key="7">
    <source>
        <dbReference type="ARBA" id="ARBA00023136"/>
    </source>
</evidence>
<sequence length="542" mass="59490">MQLSFFRALDDARASVPARAAGLFLLAFGALWLLVHGGSVLVPPMDNLEQLIWVRKLDWGYYKHPPLTTVLLWPLVQLFGLHGWVTYVLGGGLTLASLGWLWWLLRRMQDSRFATLALLAMLCITFVAGRLHFYNHNITLLLFTVASAVFAWLAFEQQRWRWWLLLGCSLGLGALAKYQIGLSVVALLVLWLLARGWQSPVHRGGLVLAGLVSMAVFAPHAWWQLQQGGGALGYALSTSVEAGEAGVSGALGSLQWLADQLLGRAMLSGLLLGLGVWFWRRRLRRQPPEAAIPNANLRQEDGGKQRAPLSARIFLLVWGGVPLLLMTLMGMLMGSELQRHWGVAYLPILLPGLMLLAPRVDWAGVLSRPVWRTFLVLQLLLVAQVVLTSAHGLPKWRNKSWRNFDAARVAAAMTPQVQQALGGPVRVIIGDSKEAGAVALALRERPLVLLNNNYRWSPWVPEDLVARCGAVVLRADYLVAPTKEPATEAAREAARVWAQGARPLVIPQDAVTGHVENLGGGITAMHWVVLPPESGQPACSAL</sequence>
<dbReference type="InterPro" id="IPR038731">
    <property type="entry name" value="RgtA/B/C-like"/>
</dbReference>
<dbReference type="InterPro" id="IPR050297">
    <property type="entry name" value="LipidA_mod_glycosyltrf_83"/>
</dbReference>
<dbReference type="EMBL" id="FOCW01000006">
    <property type="protein sequence ID" value="SEN77293.1"/>
    <property type="molecule type" value="Genomic_DNA"/>
</dbReference>
<evidence type="ECO:0000259" key="9">
    <source>
        <dbReference type="Pfam" id="PF13231"/>
    </source>
</evidence>
<keyword evidence="4 10" id="KW-0808">Transferase</keyword>
<feature type="transmembrane region" description="Helical" evidence="8">
    <location>
        <begin position="138"/>
        <end position="155"/>
    </location>
</feature>
<keyword evidence="6 8" id="KW-1133">Transmembrane helix</keyword>
<dbReference type="RefSeq" id="WP_091817347.1">
    <property type="nucleotide sequence ID" value="NZ_FOCW01000006.1"/>
</dbReference>
<protein>
    <submittedName>
        <fullName evidence="10">4-amino-4-deoxy-L-arabinose transferase</fullName>
    </submittedName>
</protein>
<accession>A0A1H8J8P3</accession>
<keyword evidence="11" id="KW-1185">Reference proteome</keyword>
<dbReference type="STRING" id="1121117.SAMN02745977_01998"/>
<dbReference type="AlphaFoldDB" id="A0A1H8J8P3"/>
<evidence type="ECO:0000256" key="5">
    <source>
        <dbReference type="ARBA" id="ARBA00022692"/>
    </source>
</evidence>
<dbReference type="OrthoDB" id="8933800at2"/>
<dbReference type="PANTHER" id="PTHR33908:SF11">
    <property type="entry name" value="MEMBRANE PROTEIN"/>
    <property type="match status" value="1"/>
</dbReference>
<keyword evidence="3" id="KW-0328">Glycosyltransferase</keyword>
<evidence type="ECO:0000313" key="10">
    <source>
        <dbReference type="EMBL" id="SEN77293.1"/>
    </source>
</evidence>
<feature type="transmembrane region" description="Helical" evidence="8">
    <location>
        <begin position="206"/>
        <end position="223"/>
    </location>
</feature>
<feature type="domain" description="Glycosyltransferase RgtA/B/C/D-like" evidence="9">
    <location>
        <begin position="63"/>
        <end position="223"/>
    </location>
</feature>
<feature type="transmembrane region" description="Helical" evidence="8">
    <location>
        <begin position="340"/>
        <end position="358"/>
    </location>
</feature>
<evidence type="ECO:0000256" key="8">
    <source>
        <dbReference type="SAM" id="Phobius"/>
    </source>
</evidence>
<dbReference type="PANTHER" id="PTHR33908">
    <property type="entry name" value="MANNOSYLTRANSFERASE YKCB-RELATED"/>
    <property type="match status" value="1"/>
</dbReference>